<comment type="caution">
    <text evidence="5">The sequence shown here is derived from an EMBL/GenBank/DDBJ whole genome shotgun (WGS) entry which is preliminary data.</text>
</comment>
<dbReference type="EMBL" id="BRXY01000033">
    <property type="protein sequence ID" value="GMH55383.1"/>
    <property type="molecule type" value="Genomic_DNA"/>
</dbReference>
<dbReference type="Gene3D" id="3.30.70.330">
    <property type="match status" value="2"/>
</dbReference>
<dbReference type="Proteomes" id="UP001165085">
    <property type="component" value="Unassembled WGS sequence"/>
</dbReference>
<dbReference type="PANTHER" id="PTHR48027">
    <property type="entry name" value="HETEROGENEOUS NUCLEAR RIBONUCLEOPROTEIN 87F-RELATED"/>
    <property type="match status" value="1"/>
</dbReference>
<feature type="compositionally biased region" description="Basic residues" evidence="3">
    <location>
        <begin position="40"/>
        <end position="50"/>
    </location>
</feature>
<feature type="domain" description="RRM" evidence="4">
    <location>
        <begin position="173"/>
        <end position="255"/>
    </location>
</feature>
<dbReference type="SUPFAM" id="SSF54928">
    <property type="entry name" value="RNA-binding domain, RBD"/>
    <property type="match status" value="1"/>
</dbReference>
<accession>A0A9W7DUE4</accession>
<evidence type="ECO:0000256" key="3">
    <source>
        <dbReference type="SAM" id="MobiDB-lite"/>
    </source>
</evidence>
<dbReference type="InterPro" id="IPR052462">
    <property type="entry name" value="SLIRP/GR-RBP-like"/>
</dbReference>
<dbReference type="AlphaFoldDB" id="A0A9W7DUE4"/>
<evidence type="ECO:0000259" key="4">
    <source>
        <dbReference type="PROSITE" id="PS50102"/>
    </source>
</evidence>
<gene>
    <name evidence="5" type="ORF">TrST_g4674</name>
</gene>
<dbReference type="Pfam" id="PF00076">
    <property type="entry name" value="RRM_1"/>
    <property type="match status" value="2"/>
</dbReference>
<evidence type="ECO:0000256" key="1">
    <source>
        <dbReference type="ARBA" id="ARBA00022884"/>
    </source>
</evidence>
<dbReference type="InterPro" id="IPR035979">
    <property type="entry name" value="RBD_domain_sf"/>
</dbReference>
<feature type="compositionally biased region" description="Low complexity" evidence="3">
    <location>
        <begin position="1"/>
        <end position="27"/>
    </location>
</feature>
<evidence type="ECO:0000313" key="5">
    <source>
        <dbReference type="EMBL" id="GMH55383.1"/>
    </source>
</evidence>
<protein>
    <recommendedName>
        <fullName evidence="4">RRM domain-containing protein</fullName>
    </recommendedName>
</protein>
<dbReference type="PROSITE" id="PS50102">
    <property type="entry name" value="RRM"/>
    <property type="match status" value="2"/>
</dbReference>
<keyword evidence="6" id="KW-1185">Reference proteome</keyword>
<sequence length="288" mass="31637">MSSPPTSLSTSTTETPSHNVSSSNASSDALGPDEGAMPAKKVRKRKRKKKNDGEDNSPAPILSPPPPPPPAPSNTLFIEGLPYTSSSLEITSFFKSHSYTLTELRLPTWQDNPSRLRGFGHIVFESDDQAARALKNLSGTQLPNSSRYITLKPAHLPKSETHRPPRTQPNNCTSIHVRNLPYTITSSEIESVFKTFGKITPNGIRLPLNSSSKPKGFCYVTYLSSSSCYSAVMKGSKPYGIVVGGRPVFVDYEEKGVEGVRDSFKTEDGKSWNKEFKNVRKKGEKEES</sequence>
<dbReference type="CDD" id="cd00590">
    <property type="entry name" value="RRM_SF"/>
    <property type="match status" value="2"/>
</dbReference>
<feature type="domain" description="RRM" evidence="4">
    <location>
        <begin position="74"/>
        <end position="156"/>
    </location>
</feature>
<evidence type="ECO:0000313" key="6">
    <source>
        <dbReference type="Proteomes" id="UP001165085"/>
    </source>
</evidence>
<reference evidence="6" key="1">
    <citation type="journal article" date="2023" name="Commun. Biol.">
        <title>Genome analysis of Parmales, the sister group of diatoms, reveals the evolutionary specialization of diatoms from phago-mixotrophs to photoautotrophs.</title>
        <authorList>
            <person name="Ban H."/>
            <person name="Sato S."/>
            <person name="Yoshikawa S."/>
            <person name="Yamada K."/>
            <person name="Nakamura Y."/>
            <person name="Ichinomiya M."/>
            <person name="Sato N."/>
            <person name="Blanc-Mathieu R."/>
            <person name="Endo H."/>
            <person name="Kuwata A."/>
            <person name="Ogata H."/>
        </authorList>
    </citation>
    <scope>NUCLEOTIDE SEQUENCE [LARGE SCALE GENOMIC DNA]</scope>
    <source>
        <strain evidence="6">NIES 3701</strain>
    </source>
</reference>
<dbReference type="InterPro" id="IPR000504">
    <property type="entry name" value="RRM_dom"/>
</dbReference>
<feature type="region of interest" description="Disordered" evidence="3">
    <location>
        <begin position="1"/>
        <end position="78"/>
    </location>
</feature>
<name>A0A9W7DUE4_9STRA</name>
<dbReference type="GO" id="GO:0003723">
    <property type="term" value="F:RNA binding"/>
    <property type="evidence" value="ECO:0007669"/>
    <property type="project" value="UniProtKB-UniRule"/>
</dbReference>
<proteinExistence type="predicted"/>
<dbReference type="SMART" id="SM00360">
    <property type="entry name" value="RRM"/>
    <property type="match status" value="2"/>
</dbReference>
<keyword evidence="1 2" id="KW-0694">RNA-binding</keyword>
<dbReference type="InterPro" id="IPR012677">
    <property type="entry name" value="Nucleotide-bd_a/b_plait_sf"/>
</dbReference>
<organism evidence="5 6">
    <name type="scientific">Triparma strigata</name>
    <dbReference type="NCBI Taxonomy" id="1606541"/>
    <lineage>
        <taxon>Eukaryota</taxon>
        <taxon>Sar</taxon>
        <taxon>Stramenopiles</taxon>
        <taxon>Ochrophyta</taxon>
        <taxon>Bolidophyceae</taxon>
        <taxon>Parmales</taxon>
        <taxon>Triparmaceae</taxon>
        <taxon>Triparma</taxon>
    </lineage>
</organism>
<feature type="compositionally biased region" description="Pro residues" evidence="3">
    <location>
        <begin position="61"/>
        <end position="72"/>
    </location>
</feature>
<evidence type="ECO:0000256" key="2">
    <source>
        <dbReference type="PROSITE-ProRule" id="PRU00176"/>
    </source>
</evidence>
<dbReference type="OrthoDB" id="439808at2759"/>